<dbReference type="RefSeq" id="WP_095511725.1">
    <property type="nucleotide sequence ID" value="NZ_MQWD01000001.1"/>
</dbReference>
<accession>A0A271J4R8</accession>
<organism evidence="2 3">
    <name type="scientific">Rubrivirga marina</name>
    <dbReference type="NCBI Taxonomy" id="1196024"/>
    <lineage>
        <taxon>Bacteria</taxon>
        <taxon>Pseudomonadati</taxon>
        <taxon>Rhodothermota</taxon>
        <taxon>Rhodothermia</taxon>
        <taxon>Rhodothermales</taxon>
        <taxon>Rubricoccaceae</taxon>
        <taxon>Rubrivirga</taxon>
    </lineage>
</organism>
<dbReference type="EMBL" id="MQWD01000001">
    <property type="protein sequence ID" value="PAP78054.1"/>
    <property type="molecule type" value="Genomic_DNA"/>
</dbReference>
<feature type="domain" description="NAD-dependent epimerase/dehydratase" evidence="1">
    <location>
        <begin position="3"/>
        <end position="235"/>
    </location>
</feature>
<dbReference type="InterPro" id="IPR001509">
    <property type="entry name" value="Epimerase_deHydtase"/>
</dbReference>
<dbReference type="CDD" id="cd08946">
    <property type="entry name" value="SDR_e"/>
    <property type="match status" value="1"/>
</dbReference>
<reference evidence="2 3" key="1">
    <citation type="submission" date="2016-11" db="EMBL/GenBank/DDBJ databases">
        <title>Study of marine rhodopsin-containing bacteria.</title>
        <authorList>
            <person name="Yoshizawa S."/>
            <person name="Kumagai Y."/>
            <person name="Kogure K."/>
        </authorList>
    </citation>
    <scope>NUCLEOTIDE SEQUENCE [LARGE SCALE GENOMIC DNA]</scope>
    <source>
        <strain evidence="2 3">SAORIC-28</strain>
    </source>
</reference>
<keyword evidence="3" id="KW-1185">Reference proteome</keyword>
<dbReference type="SUPFAM" id="SSF51735">
    <property type="entry name" value="NAD(P)-binding Rossmann-fold domains"/>
    <property type="match status" value="1"/>
</dbReference>
<dbReference type="Gene3D" id="3.40.50.720">
    <property type="entry name" value="NAD(P)-binding Rossmann-like Domain"/>
    <property type="match status" value="1"/>
</dbReference>
<dbReference type="PANTHER" id="PTHR43245:SF23">
    <property type="entry name" value="NAD(P)-BINDING DOMAIN-CONTAINING PROTEIN"/>
    <property type="match status" value="1"/>
</dbReference>
<sequence>MRILLTGHDGYIGTVLAPILRDAGHEVRGLDAGLFSACAFGLQPDPVPGVRRDVRDAIPADLDGFDAVVHLANLSNDPLGNLRPGLTEAINADASVRLATLAREAGVSRFVFASSCSLYGAAGQDAVTETAAFRPVTPYGQAKVDAEAGIRPLASDGFSPVYLRNATVYGVSPRLRFDLVVNNLTAWAVSTGAIRMKSDGTPWRPLVHVEDVSRAVLAALEAPREAVHDEAFNVGREGENYQIRDVATIVGDEVPGCEVTFADGASPDTRSYRVSFAKIAERLPDWRPTWTVRDGVRQVRDALEGLDLPPEVFEGPRYSRIAHLESLLASGALAPDLRRTTWPASGDGAATPAPALANA</sequence>
<dbReference type="Proteomes" id="UP000216339">
    <property type="component" value="Unassembled WGS sequence"/>
</dbReference>
<dbReference type="AlphaFoldDB" id="A0A271J4R8"/>
<name>A0A271J4R8_9BACT</name>
<dbReference type="InterPro" id="IPR050177">
    <property type="entry name" value="Lipid_A_modif_metabolic_enz"/>
</dbReference>
<evidence type="ECO:0000259" key="1">
    <source>
        <dbReference type="Pfam" id="PF01370"/>
    </source>
</evidence>
<protein>
    <submittedName>
        <fullName evidence="2">NAD-dependent dehydratase</fullName>
    </submittedName>
</protein>
<dbReference type="PANTHER" id="PTHR43245">
    <property type="entry name" value="BIFUNCTIONAL POLYMYXIN RESISTANCE PROTEIN ARNA"/>
    <property type="match status" value="1"/>
</dbReference>
<dbReference type="Pfam" id="PF01370">
    <property type="entry name" value="Epimerase"/>
    <property type="match status" value="1"/>
</dbReference>
<dbReference type="InterPro" id="IPR036291">
    <property type="entry name" value="NAD(P)-bd_dom_sf"/>
</dbReference>
<evidence type="ECO:0000313" key="3">
    <source>
        <dbReference type="Proteomes" id="UP000216339"/>
    </source>
</evidence>
<proteinExistence type="predicted"/>
<gene>
    <name evidence="2" type="ORF">BSZ37_17230</name>
</gene>
<comment type="caution">
    <text evidence="2">The sequence shown here is derived from an EMBL/GenBank/DDBJ whole genome shotgun (WGS) entry which is preliminary data.</text>
</comment>
<dbReference type="OrthoDB" id="9801785at2"/>
<evidence type="ECO:0000313" key="2">
    <source>
        <dbReference type="EMBL" id="PAP78054.1"/>
    </source>
</evidence>